<keyword evidence="5" id="KW-1185">Reference proteome</keyword>
<feature type="transmembrane region" description="Helical" evidence="2">
    <location>
        <begin position="12"/>
        <end position="36"/>
    </location>
</feature>
<keyword evidence="2" id="KW-0472">Membrane</keyword>
<dbReference type="AlphaFoldDB" id="A0A7K3M3K2"/>
<evidence type="ECO:0000259" key="3">
    <source>
        <dbReference type="Pfam" id="PF07811"/>
    </source>
</evidence>
<keyword evidence="2" id="KW-1133">Transmembrane helix</keyword>
<dbReference type="InterPro" id="IPR012495">
    <property type="entry name" value="TadE-like_dom"/>
</dbReference>
<name>A0A7K3M3K2_9ACTN</name>
<evidence type="ECO:0000256" key="1">
    <source>
        <dbReference type="SAM" id="MobiDB-lite"/>
    </source>
</evidence>
<accession>A0A7K3M3K2</accession>
<comment type="caution">
    <text evidence="4">The sequence shown here is derived from an EMBL/GenBank/DDBJ whole genome shotgun (WGS) entry which is preliminary data.</text>
</comment>
<evidence type="ECO:0000313" key="4">
    <source>
        <dbReference type="EMBL" id="NDL57028.1"/>
    </source>
</evidence>
<protein>
    <submittedName>
        <fullName evidence="4">Pilus assembly protein</fullName>
    </submittedName>
</protein>
<dbReference type="EMBL" id="WLZY01000002">
    <property type="protein sequence ID" value="NDL57028.1"/>
    <property type="molecule type" value="Genomic_DNA"/>
</dbReference>
<feature type="region of interest" description="Disordered" evidence="1">
    <location>
        <begin position="105"/>
        <end position="126"/>
    </location>
</feature>
<feature type="domain" description="TadE-like" evidence="3">
    <location>
        <begin position="9"/>
        <end position="51"/>
    </location>
</feature>
<sequence length="126" mass="12909">MTLRRRERGAIALESVIIWPTVILALVVVMQGALWFHARNVALGAAQEGARVASAESRGDGAARAASFIADAGGTSVMTVKSVTQSDGATTVTVTVTGRAPSLVPGLSGPKVSHSATAPLKGWTTR</sequence>
<dbReference type="Pfam" id="PF07811">
    <property type="entry name" value="TadE"/>
    <property type="match status" value="1"/>
</dbReference>
<reference evidence="4 5" key="1">
    <citation type="submission" date="2019-11" db="EMBL/GenBank/DDBJ databases">
        <authorList>
            <person name="Li X.-J."/>
            <person name="Feng X.-M."/>
        </authorList>
    </citation>
    <scope>NUCLEOTIDE SEQUENCE [LARGE SCALE GENOMIC DNA]</scope>
    <source>
        <strain evidence="4 5">XMNu-373</strain>
    </source>
</reference>
<dbReference type="Proteomes" id="UP000460435">
    <property type="component" value="Unassembled WGS sequence"/>
</dbReference>
<proteinExistence type="predicted"/>
<keyword evidence="2" id="KW-0812">Transmembrane</keyword>
<organism evidence="4 5">
    <name type="scientific">Phytoactinopolyspora mesophila</name>
    <dbReference type="NCBI Taxonomy" id="2650750"/>
    <lineage>
        <taxon>Bacteria</taxon>
        <taxon>Bacillati</taxon>
        <taxon>Actinomycetota</taxon>
        <taxon>Actinomycetes</taxon>
        <taxon>Jiangellales</taxon>
        <taxon>Jiangellaceae</taxon>
        <taxon>Phytoactinopolyspora</taxon>
    </lineage>
</organism>
<gene>
    <name evidence="4" type="ORF">F7O44_08085</name>
</gene>
<evidence type="ECO:0000313" key="5">
    <source>
        <dbReference type="Proteomes" id="UP000460435"/>
    </source>
</evidence>
<dbReference type="RefSeq" id="WP_162449715.1">
    <property type="nucleotide sequence ID" value="NZ_WLZY01000002.1"/>
</dbReference>
<evidence type="ECO:0000256" key="2">
    <source>
        <dbReference type="SAM" id="Phobius"/>
    </source>
</evidence>